<sequence>MKFIQSIIWNTLVHFRKLKIIQHKSTLKKKIKDFLKLMWTYFAPGYSLKLTYVFQSFVAFLV</sequence>
<keyword evidence="1" id="KW-0812">Transmembrane</keyword>
<dbReference type="Proteomes" id="UP000273270">
    <property type="component" value="Chromosome"/>
</dbReference>
<evidence type="ECO:0000313" key="2">
    <source>
        <dbReference type="EMBL" id="AZA49420.1"/>
    </source>
</evidence>
<dbReference type="KEGG" id="ccau:EG346_15070"/>
<keyword evidence="1" id="KW-1133">Transmembrane helix</keyword>
<organism evidence="2 3">
    <name type="scientific">Chryseobacterium carnipullorum</name>
    <dbReference type="NCBI Taxonomy" id="1124835"/>
    <lineage>
        <taxon>Bacteria</taxon>
        <taxon>Pseudomonadati</taxon>
        <taxon>Bacteroidota</taxon>
        <taxon>Flavobacteriia</taxon>
        <taxon>Flavobacteriales</taxon>
        <taxon>Weeksellaceae</taxon>
        <taxon>Chryseobacterium group</taxon>
        <taxon>Chryseobacterium</taxon>
    </lineage>
</organism>
<evidence type="ECO:0000256" key="1">
    <source>
        <dbReference type="SAM" id="Phobius"/>
    </source>
</evidence>
<dbReference type="EMBL" id="CP033920">
    <property type="protein sequence ID" value="AZA49420.1"/>
    <property type="molecule type" value="Genomic_DNA"/>
</dbReference>
<keyword evidence="1" id="KW-0472">Membrane</keyword>
<feature type="transmembrane region" description="Helical" evidence="1">
    <location>
        <begin position="38"/>
        <end position="61"/>
    </location>
</feature>
<accession>A0A3G6N8K9</accession>
<dbReference type="AlphaFoldDB" id="A0A3G6N8K9"/>
<keyword evidence="3" id="KW-1185">Reference proteome</keyword>
<protein>
    <submittedName>
        <fullName evidence="2">Uncharacterized protein</fullName>
    </submittedName>
</protein>
<proteinExistence type="predicted"/>
<name>A0A3G6N8K9_CHRCU</name>
<gene>
    <name evidence="2" type="ORF">EG346_15070</name>
</gene>
<evidence type="ECO:0000313" key="3">
    <source>
        <dbReference type="Proteomes" id="UP000273270"/>
    </source>
</evidence>
<reference evidence="3" key="1">
    <citation type="submission" date="2018-11" db="EMBL/GenBank/DDBJ databases">
        <title>Proposal to divide the Flavobacteriaceae and reorganize its genera based on Amino Acid Identity values calculated from whole genome sequences.</title>
        <authorList>
            <person name="Nicholson A.C."/>
            <person name="Gulvik C.A."/>
            <person name="Whitney A.M."/>
            <person name="Humrighouse B.W."/>
            <person name="Bell M."/>
            <person name="Holmes B."/>
            <person name="Steigerwalt A.G."/>
            <person name="Villarma A."/>
            <person name="Sheth M."/>
            <person name="Batra D."/>
            <person name="Pryor J."/>
            <person name="Bernardet J.-F."/>
            <person name="Hugo C."/>
            <person name="Kampfer P."/>
            <person name="Newman J."/>
            <person name="McQuiston J.R."/>
        </authorList>
    </citation>
    <scope>NUCLEOTIDE SEQUENCE [LARGE SCALE GENOMIC DNA]</scope>
    <source>
        <strain evidence="3">G0188</strain>
    </source>
</reference>